<proteinExistence type="predicted"/>
<evidence type="ECO:0000313" key="3">
    <source>
        <dbReference type="Proteomes" id="UP001458880"/>
    </source>
</evidence>
<comment type="caution">
    <text evidence="2">The sequence shown here is derived from an EMBL/GenBank/DDBJ whole genome shotgun (WGS) entry which is preliminary data.</text>
</comment>
<name>A0AAW1JZK9_POPJA</name>
<dbReference type="EMBL" id="JASPKY010000297">
    <property type="protein sequence ID" value="KAK9710187.1"/>
    <property type="molecule type" value="Genomic_DNA"/>
</dbReference>
<evidence type="ECO:0000256" key="1">
    <source>
        <dbReference type="SAM" id="MobiDB-lite"/>
    </source>
</evidence>
<dbReference type="AlphaFoldDB" id="A0AAW1JZK9"/>
<dbReference type="Proteomes" id="UP001458880">
    <property type="component" value="Unassembled WGS sequence"/>
</dbReference>
<organism evidence="2 3">
    <name type="scientific">Popillia japonica</name>
    <name type="common">Japanese beetle</name>
    <dbReference type="NCBI Taxonomy" id="7064"/>
    <lineage>
        <taxon>Eukaryota</taxon>
        <taxon>Metazoa</taxon>
        <taxon>Ecdysozoa</taxon>
        <taxon>Arthropoda</taxon>
        <taxon>Hexapoda</taxon>
        <taxon>Insecta</taxon>
        <taxon>Pterygota</taxon>
        <taxon>Neoptera</taxon>
        <taxon>Endopterygota</taxon>
        <taxon>Coleoptera</taxon>
        <taxon>Polyphaga</taxon>
        <taxon>Scarabaeiformia</taxon>
        <taxon>Scarabaeidae</taxon>
        <taxon>Rutelinae</taxon>
        <taxon>Popillia</taxon>
    </lineage>
</organism>
<feature type="region of interest" description="Disordered" evidence="1">
    <location>
        <begin position="1"/>
        <end position="57"/>
    </location>
</feature>
<keyword evidence="3" id="KW-1185">Reference proteome</keyword>
<accession>A0AAW1JZK9</accession>
<sequence length="80" mass="8229">MLLEAVRGGVGDGDEEGGEGELEEPLLVGSALCPDRAAGGGGRGLPKLRAPATTPPSSLFSQRYTFLTLRVVANPSPPRL</sequence>
<evidence type="ECO:0000313" key="2">
    <source>
        <dbReference type="EMBL" id="KAK9710187.1"/>
    </source>
</evidence>
<gene>
    <name evidence="2" type="ORF">QE152_g26160</name>
</gene>
<reference evidence="2 3" key="1">
    <citation type="journal article" date="2024" name="BMC Genomics">
        <title>De novo assembly and annotation of Popillia japonica's genome with initial clues to its potential as an invasive pest.</title>
        <authorList>
            <person name="Cucini C."/>
            <person name="Boschi S."/>
            <person name="Funari R."/>
            <person name="Cardaioli E."/>
            <person name="Iannotti N."/>
            <person name="Marturano G."/>
            <person name="Paoli F."/>
            <person name="Bruttini M."/>
            <person name="Carapelli A."/>
            <person name="Frati F."/>
            <person name="Nardi F."/>
        </authorList>
    </citation>
    <scope>NUCLEOTIDE SEQUENCE [LARGE SCALE GENOMIC DNA]</scope>
    <source>
        <strain evidence="2">DMR45628</strain>
    </source>
</reference>
<protein>
    <submittedName>
        <fullName evidence="2">Uncharacterized protein</fullName>
    </submittedName>
</protein>
<feature type="compositionally biased region" description="Acidic residues" evidence="1">
    <location>
        <begin position="12"/>
        <end position="24"/>
    </location>
</feature>